<feature type="binding site" evidence="6">
    <location>
        <position position="105"/>
    </location>
    <ligand>
        <name>carbamoyl phosphate</name>
        <dbReference type="ChEBI" id="CHEBI:58228"/>
    </ligand>
</feature>
<dbReference type="Gene3D" id="3.40.50.1370">
    <property type="entry name" value="Aspartate/ornithine carbamoyltransferase"/>
    <property type="match status" value="2"/>
</dbReference>
<evidence type="ECO:0000313" key="9">
    <source>
        <dbReference type="EMBL" id="PIP16497.1"/>
    </source>
</evidence>
<feature type="binding site" evidence="6">
    <location>
        <begin position="262"/>
        <end position="263"/>
    </location>
    <ligand>
        <name>carbamoyl phosphate</name>
        <dbReference type="ChEBI" id="CHEBI:58228"/>
    </ligand>
</feature>
<organism evidence="9 10">
    <name type="scientific">bacterium (Candidatus Ratteibacteria) CG23_combo_of_CG06-09_8_20_14_all_48_7</name>
    <dbReference type="NCBI Taxonomy" id="2014292"/>
    <lineage>
        <taxon>Bacteria</taxon>
        <taxon>Candidatus Ratteibacteria</taxon>
    </lineage>
</organism>
<dbReference type="GO" id="GO:0019240">
    <property type="term" value="P:citrulline biosynthetic process"/>
    <property type="evidence" value="ECO:0007669"/>
    <property type="project" value="TreeGrafter"/>
</dbReference>
<comment type="catalytic activity">
    <reaction evidence="5 6">
        <text>carbamoyl phosphate + L-ornithine = L-citrulline + phosphate + H(+)</text>
        <dbReference type="Rhea" id="RHEA:19513"/>
        <dbReference type="ChEBI" id="CHEBI:15378"/>
        <dbReference type="ChEBI" id="CHEBI:43474"/>
        <dbReference type="ChEBI" id="CHEBI:46911"/>
        <dbReference type="ChEBI" id="CHEBI:57743"/>
        <dbReference type="ChEBI" id="CHEBI:58228"/>
        <dbReference type="EC" id="2.1.3.3"/>
    </reaction>
</comment>
<feature type="binding site" evidence="6">
    <location>
        <begin position="132"/>
        <end position="135"/>
    </location>
    <ligand>
        <name>carbamoyl phosphate</name>
        <dbReference type="ChEBI" id="CHEBI:58228"/>
    </ligand>
</feature>
<evidence type="ECO:0000256" key="2">
    <source>
        <dbReference type="ARBA" id="ARBA00007805"/>
    </source>
</evidence>
<feature type="binding site" evidence="6">
    <location>
        <position position="81"/>
    </location>
    <ligand>
        <name>carbamoyl phosphate</name>
        <dbReference type="ChEBI" id="CHEBI:58228"/>
    </ligand>
</feature>
<feature type="binding site" evidence="6">
    <location>
        <begin position="227"/>
        <end position="228"/>
    </location>
    <ligand>
        <name>L-ornithine</name>
        <dbReference type="ChEBI" id="CHEBI:46911"/>
    </ligand>
</feature>
<dbReference type="GO" id="GO:0016597">
    <property type="term" value="F:amino acid binding"/>
    <property type="evidence" value="ECO:0007669"/>
    <property type="project" value="InterPro"/>
</dbReference>
<comment type="caution">
    <text evidence="9">The sequence shown here is derived from an EMBL/GenBank/DDBJ whole genome shotgun (WGS) entry which is preliminary data.</text>
</comment>
<sequence length="302" mass="34262">MKKKDFLQVADLGADEIWHLFELTKDLKTRRKRGEKIIPILRGKVLGMLFAKPSTRTRTSFEVGMLELGGYAITLDAGNLQVVRGETMGDTGRCLSRFLNGIMIRTYKQEDVEVLAKNSTIPVINGLTDLHHPCQALADFYTIWEKRGSFKRVKMAFFGDGNNVCHSLMQAAVLLNVEMQVVTPPGCQPKRTVLANLKNNHKKITITTNPKVDLSNVDFVYTDVWVSMGEEKKRKRKDVFQPYQVNEKILKKTSSKVMVMHCLPAHRGEEITDEVIDGPHSIVWDQVENRLHFQKALLAALL</sequence>
<proteinExistence type="inferred from homology"/>
<dbReference type="PANTHER" id="PTHR45753">
    <property type="entry name" value="ORNITHINE CARBAMOYLTRANSFERASE, MITOCHONDRIAL"/>
    <property type="match status" value="1"/>
</dbReference>
<comment type="pathway">
    <text evidence="1">Amino-acid biosynthesis; L-arginine biosynthesis; L-arginine from L-ornithine and carbamoyl phosphate: step 1/3.</text>
</comment>
<evidence type="ECO:0000256" key="1">
    <source>
        <dbReference type="ARBA" id="ARBA00004975"/>
    </source>
</evidence>
<keyword evidence="4 6" id="KW-0808">Transferase</keyword>
<feature type="domain" description="Aspartate/ornithine carbamoyltransferase carbamoyl-P binding" evidence="8">
    <location>
        <begin position="4"/>
        <end position="145"/>
    </location>
</feature>
<dbReference type="NCBIfam" id="TIGR00658">
    <property type="entry name" value="orni_carb_tr"/>
    <property type="match status" value="1"/>
</dbReference>
<comment type="similarity">
    <text evidence="2 6">Belongs to the aspartate/ornithine carbamoyltransferase superfamily. OTCase family.</text>
</comment>
<dbReference type="PROSITE" id="PS00097">
    <property type="entry name" value="CARBAMOYLTRANSFERASE"/>
    <property type="match status" value="1"/>
</dbReference>
<feature type="binding site" evidence="6">
    <location>
        <position position="223"/>
    </location>
    <ligand>
        <name>L-ornithine</name>
        <dbReference type="ChEBI" id="CHEBI:46911"/>
    </ligand>
</feature>
<dbReference type="InterPro" id="IPR036901">
    <property type="entry name" value="Asp/Orn_carbamoylTrfase_sf"/>
</dbReference>
<gene>
    <name evidence="9" type="primary">argF</name>
    <name evidence="9" type="ORF">COX46_01875</name>
</gene>
<dbReference type="InterPro" id="IPR006131">
    <property type="entry name" value="Asp_carbamoyltransf_Asp/Orn-bd"/>
</dbReference>
<dbReference type="Pfam" id="PF00185">
    <property type="entry name" value="OTCace"/>
    <property type="match status" value="1"/>
</dbReference>
<dbReference type="GO" id="GO:0042450">
    <property type="term" value="P:L-arginine biosynthetic process via ornithine"/>
    <property type="evidence" value="ECO:0007669"/>
    <property type="project" value="UniProtKB-UniRule"/>
</dbReference>
<dbReference type="SUPFAM" id="SSF53671">
    <property type="entry name" value="Aspartate/ornithine carbamoyltransferase"/>
    <property type="match status" value="1"/>
</dbReference>
<keyword evidence="6" id="KW-0963">Cytoplasm</keyword>
<protein>
    <recommendedName>
        <fullName evidence="3 6">Ornithine carbamoyltransferase</fullName>
        <shortName evidence="6">OTCase</shortName>
        <ecNumber evidence="3 6">2.1.3.3</ecNumber>
    </recommendedName>
</protein>
<dbReference type="HAMAP" id="MF_01109">
    <property type="entry name" value="OTCase"/>
    <property type="match status" value="1"/>
</dbReference>
<dbReference type="InterPro" id="IPR024904">
    <property type="entry name" value="OTCase_ArgI"/>
</dbReference>
<dbReference type="InterPro" id="IPR006132">
    <property type="entry name" value="Asp/Orn_carbamoyltranf_P-bd"/>
</dbReference>
<evidence type="ECO:0000313" key="10">
    <source>
        <dbReference type="Proteomes" id="UP000230392"/>
    </source>
</evidence>
<dbReference type="InterPro" id="IPR002292">
    <property type="entry name" value="Orn/put_carbamltrans"/>
</dbReference>
<dbReference type="InterPro" id="IPR006130">
    <property type="entry name" value="Asp/Orn_carbamoylTrfase"/>
</dbReference>
<dbReference type="PRINTS" id="PR00100">
    <property type="entry name" value="AOTCASE"/>
</dbReference>
<dbReference type="GO" id="GO:0005737">
    <property type="term" value="C:cytoplasm"/>
    <property type="evidence" value="ECO:0007669"/>
    <property type="project" value="UniProtKB-SubCell"/>
</dbReference>
<comment type="subcellular location">
    <subcellularLocation>
        <location evidence="6">Cytoplasm</location>
    </subcellularLocation>
</comment>
<evidence type="ECO:0000256" key="6">
    <source>
        <dbReference type="HAMAP-Rule" id="MF_01109"/>
    </source>
</evidence>
<dbReference type="EMBL" id="PCRF01000086">
    <property type="protein sequence ID" value="PIP16497.1"/>
    <property type="molecule type" value="Genomic_DNA"/>
</dbReference>
<dbReference type="EC" id="2.1.3.3" evidence="3 6"/>
<evidence type="ECO:0000256" key="3">
    <source>
        <dbReference type="ARBA" id="ARBA00013007"/>
    </source>
</evidence>
<evidence type="ECO:0000256" key="4">
    <source>
        <dbReference type="ARBA" id="ARBA00022679"/>
    </source>
</evidence>
<dbReference type="PANTHER" id="PTHR45753:SF3">
    <property type="entry name" value="ORNITHINE TRANSCARBAMYLASE, MITOCHONDRIAL"/>
    <property type="match status" value="1"/>
</dbReference>
<evidence type="ECO:0000259" key="7">
    <source>
        <dbReference type="Pfam" id="PF00185"/>
    </source>
</evidence>
<dbReference type="Pfam" id="PF02729">
    <property type="entry name" value="OTCace_N"/>
    <property type="match status" value="1"/>
</dbReference>
<dbReference type="AlphaFoldDB" id="A0A2G9YB96"/>
<dbReference type="NCBIfam" id="NF001986">
    <property type="entry name" value="PRK00779.1"/>
    <property type="match status" value="1"/>
</dbReference>
<dbReference type="PRINTS" id="PR00102">
    <property type="entry name" value="OTCASE"/>
</dbReference>
<name>A0A2G9YB96_9BACT</name>
<dbReference type="Proteomes" id="UP000230392">
    <property type="component" value="Unassembled WGS sequence"/>
</dbReference>
<feature type="binding site" evidence="6">
    <location>
        <position position="290"/>
    </location>
    <ligand>
        <name>carbamoyl phosphate</name>
        <dbReference type="ChEBI" id="CHEBI:58228"/>
    </ligand>
</feature>
<evidence type="ECO:0000259" key="8">
    <source>
        <dbReference type="Pfam" id="PF02729"/>
    </source>
</evidence>
<reference evidence="9 10" key="1">
    <citation type="submission" date="2017-09" db="EMBL/GenBank/DDBJ databases">
        <title>Depth-based differentiation of microbial function through sediment-hosted aquifers and enrichment of novel symbionts in the deep terrestrial subsurface.</title>
        <authorList>
            <person name="Probst A.J."/>
            <person name="Ladd B."/>
            <person name="Jarett J.K."/>
            <person name="Geller-Mcgrath D.E."/>
            <person name="Sieber C.M."/>
            <person name="Emerson J.B."/>
            <person name="Anantharaman K."/>
            <person name="Thomas B.C."/>
            <person name="Malmstrom R."/>
            <person name="Stieglmeier M."/>
            <person name="Klingl A."/>
            <person name="Woyke T."/>
            <person name="Ryan C.M."/>
            <person name="Banfield J.F."/>
        </authorList>
    </citation>
    <scope>NUCLEOTIDE SEQUENCE [LARGE SCALE GENOMIC DNA]</scope>
    <source>
        <strain evidence="9">CG23_combo_of_CG06-09_8_20_14_all_48_7</strain>
    </source>
</reference>
<feature type="domain" description="Aspartate/ornithine carbamoyltransferase Asp/Orn-binding" evidence="7">
    <location>
        <begin position="153"/>
        <end position="300"/>
    </location>
</feature>
<accession>A0A2G9YB96</accession>
<dbReference type="FunFam" id="3.40.50.1370:FF:000008">
    <property type="entry name" value="Ornithine carbamoyltransferase"/>
    <property type="match status" value="1"/>
</dbReference>
<feature type="binding site" evidence="6">
    <location>
        <begin position="54"/>
        <end position="57"/>
    </location>
    <ligand>
        <name>carbamoyl phosphate</name>
        <dbReference type="ChEBI" id="CHEBI:58228"/>
    </ligand>
</feature>
<dbReference type="GO" id="GO:0004585">
    <property type="term" value="F:ornithine carbamoyltransferase activity"/>
    <property type="evidence" value="ECO:0007669"/>
    <property type="project" value="UniProtKB-UniRule"/>
</dbReference>
<evidence type="ECO:0000256" key="5">
    <source>
        <dbReference type="ARBA" id="ARBA00048772"/>
    </source>
</evidence>
<feature type="binding site" evidence="6">
    <location>
        <position position="163"/>
    </location>
    <ligand>
        <name>L-ornithine</name>
        <dbReference type="ChEBI" id="CHEBI:46911"/>
    </ligand>
</feature>